<feature type="signal peptide" evidence="1">
    <location>
        <begin position="1"/>
        <end position="18"/>
    </location>
</feature>
<evidence type="ECO:0000256" key="1">
    <source>
        <dbReference type="SAM" id="SignalP"/>
    </source>
</evidence>
<name>A0A919S5V0_9ACTN</name>
<dbReference type="InterPro" id="IPR011047">
    <property type="entry name" value="Quinoprotein_ADH-like_sf"/>
</dbReference>
<reference evidence="3" key="1">
    <citation type="submission" date="2021-03" db="EMBL/GenBank/DDBJ databases">
        <title>Whole genome shotgun sequence of Actinoplanes auranticolor NBRC 12245.</title>
        <authorList>
            <person name="Komaki H."/>
            <person name="Tamura T."/>
        </authorList>
    </citation>
    <scope>NUCLEOTIDE SEQUENCE</scope>
    <source>
        <strain evidence="3">NBRC 12245</strain>
    </source>
</reference>
<comment type="caution">
    <text evidence="3">The sequence shown here is derived from an EMBL/GenBank/DDBJ whole genome shotgun (WGS) entry which is preliminary data.</text>
</comment>
<keyword evidence="4" id="KW-1185">Reference proteome</keyword>
<dbReference type="PANTHER" id="PTHR34512:SF30">
    <property type="entry name" value="OUTER MEMBRANE PROTEIN ASSEMBLY FACTOR BAMB"/>
    <property type="match status" value="1"/>
</dbReference>
<sequence>MKRRCLAVAVIAAISATAAQVPVAAPAAATNPDAWGQAAAHATGDHYNPGETRLTPAAAARLEPRWKVPLATAKCAVPAVPLVGGNRLVTAASYRISGYDATTGALAWRTPATTRKTSISLAAIEGTRLVAQFRDCRSGKTFLSAHDVTTGKVLYRKQIPETMYGVLVDKGIVVGSVWDAPISKYGIRAYRISDGSRVWARQGSIAGETVAAGGRILVVGDDSTTAVDVTTGKAVWPAGAGCFTPIGASPDGAAFYLRCGPDERIRSVSAATGAVLRTFPSHGGTFGFATDGERIYLHTYSGELIAVNANDGRRVWKATFSENAPIMATVGGGVVYGWRSKGQPLAAFETRTGKPIKLDARISGLQGAPMVANGRLYGRTGSTVTAYAP</sequence>
<evidence type="ECO:0000313" key="3">
    <source>
        <dbReference type="EMBL" id="GIM65822.1"/>
    </source>
</evidence>
<dbReference type="SUPFAM" id="SSF50998">
    <property type="entry name" value="Quinoprotein alcohol dehydrogenase-like"/>
    <property type="match status" value="2"/>
</dbReference>
<protein>
    <recommendedName>
        <fullName evidence="2">Pyrrolo-quinoline quinone repeat domain-containing protein</fullName>
    </recommendedName>
</protein>
<organism evidence="3 4">
    <name type="scientific">Actinoplanes auranticolor</name>
    <dbReference type="NCBI Taxonomy" id="47988"/>
    <lineage>
        <taxon>Bacteria</taxon>
        <taxon>Bacillati</taxon>
        <taxon>Actinomycetota</taxon>
        <taxon>Actinomycetes</taxon>
        <taxon>Micromonosporales</taxon>
        <taxon>Micromonosporaceae</taxon>
        <taxon>Actinoplanes</taxon>
    </lineage>
</organism>
<dbReference type="Proteomes" id="UP000681340">
    <property type="component" value="Unassembled WGS sequence"/>
</dbReference>
<feature type="chain" id="PRO_5039365515" description="Pyrrolo-quinoline quinone repeat domain-containing protein" evidence="1">
    <location>
        <begin position="19"/>
        <end position="389"/>
    </location>
</feature>
<dbReference type="AlphaFoldDB" id="A0A919S5V0"/>
<gene>
    <name evidence="3" type="ORF">Aau02nite_19970</name>
</gene>
<dbReference type="EMBL" id="BOQL01000018">
    <property type="protein sequence ID" value="GIM65822.1"/>
    <property type="molecule type" value="Genomic_DNA"/>
</dbReference>
<dbReference type="RefSeq" id="WP_212988055.1">
    <property type="nucleotide sequence ID" value="NZ_BAABEA010000009.1"/>
</dbReference>
<feature type="domain" description="Pyrrolo-quinoline quinone repeat" evidence="2">
    <location>
        <begin position="262"/>
        <end position="354"/>
    </location>
</feature>
<evidence type="ECO:0000313" key="4">
    <source>
        <dbReference type="Proteomes" id="UP000681340"/>
    </source>
</evidence>
<dbReference type="Gene3D" id="2.130.10.10">
    <property type="entry name" value="YVTN repeat-like/Quinoprotein amine dehydrogenase"/>
    <property type="match status" value="2"/>
</dbReference>
<dbReference type="InterPro" id="IPR018391">
    <property type="entry name" value="PQQ_b-propeller_rpt"/>
</dbReference>
<dbReference type="PANTHER" id="PTHR34512">
    <property type="entry name" value="CELL SURFACE PROTEIN"/>
    <property type="match status" value="1"/>
</dbReference>
<feature type="domain" description="Pyrrolo-quinoline quinone repeat" evidence="2">
    <location>
        <begin position="95"/>
        <end position="237"/>
    </location>
</feature>
<keyword evidence="1" id="KW-0732">Signal</keyword>
<dbReference type="SMART" id="SM00564">
    <property type="entry name" value="PQQ"/>
    <property type="match status" value="4"/>
</dbReference>
<dbReference type="InterPro" id="IPR002372">
    <property type="entry name" value="PQQ_rpt_dom"/>
</dbReference>
<dbReference type="InterPro" id="IPR015943">
    <property type="entry name" value="WD40/YVTN_repeat-like_dom_sf"/>
</dbReference>
<accession>A0A919S5V0</accession>
<dbReference type="Pfam" id="PF13360">
    <property type="entry name" value="PQQ_2"/>
    <property type="match status" value="2"/>
</dbReference>
<proteinExistence type="predicted"/>
<evidence type="ECO:0000259" key="2">
    <source>
        <dbReference type="Pfam" id="PF13360"/>
    </source>
</evidence>